<gene>
    <name evidence="7" type="ORF">AQUCO_05800138v1</name>
</gene>
<dbReference type="AlphaFoldDB" id="A0A2G5CEZ6"/>
<keyword evidence="2" id="KW-0433">Leucine-rich repeat</keyword>
<dbReference type="Proteomes" id="UP000230069">
    <property type="component" value="Unassembled WGS sequence"/>
</dbReference>
<dbReference type="EMBL" id="KZ305075">
    <property type="protein sequence ID" value="PIA29854.1"/>
    <property type="molecule type" value="Genomic_DNA"/>
</dbReference>
<evidence type="ECO:0000256" key="4">
    <source>
        <dbReference type="ARBA" id="ARBA00038043"/>
    </source>
</evidence>
<proteinExistence type="inferred from homology"/>
<dbReference type="InterPro" id="IPR001611">
    <property type="entry name" value="Leu-rich_rpt"/>
</dbReference>
<organism evidence="7 8">
    <name type="scientific">Aquilegia coerulea</name>
    <name type="common">Rocky mountain columbine</name>
    <dbReference type="NCBI Taxonomy" id="218851"/>
    <lineage>
        <taxon>Eukaryota</taxon>
        <taxon>Viridiplantae</taxon>
        <taxon>Streptophyta</taxon>
        <taxon>Embryophyta</taxon>
        <taxon>Tracheophyta</taxon>
        <taxon>Spermatophyta</taxon>
        <taxon>Magnoliopsida</taxon>
        <taxon>Ranunculales</taxon>
        <taxon>Ranunculaceae</taxon>
        <taxon>Thalictroideae</taxon>
        <taxon>Aquilegia</taxon>
    </lineage>
</organism>
<evidence type="ECO:0000256" key="5">
    <source>
        <dbReference type="SAM" id="SignalP"/>
    </source>
</evidence>
<dbReference type="InParanoid" id="A0A2G5CEZ6"/>
<dbReference type="Gene3D" id="3.80.10.10">
    <property type="entry name" value="Ribonuclease Inhibitor"/>
    <property type="match status" value="2"/>
</dbReference>
<feature type="signal peptide" evidence="5">
    <location>
        <begin position="1"/>
        <end position="29"/>
    </location>
</feature>
<dbReference type="InterPro" id="IPR051848">
    <property type="entry name" value="PGIP"/>
</dbReference>
<dbReference type="PANTHER" id="PTHR48059">
    <property type="entry name" value="POLYGALACTURONASE INHIBITOR 1"/>
    <property type="match status" value="1"/>
</dbReference>
<evidence type="ECO:0000256" key="2">
    <source>
        <dbReference type="ARBA" id="ARBA00022614"/>
    </source>
</evidence>
<dbReference type="STRING" id="218851.A0A2G5CEZ6"/>
<sequence length="317" mass="35302">MALAFTSTPHHLALLLVLLLTVLSPLCFAKCHVDDEAGLLAFKSGITRDPSGMLSSWIPGTDCCSWSGLTCISNDRVTDLFLSGDTTNPNSFLTGTISPSLFIKARQLSRIFIENTNITGTLPKDIFNLPRLQFLTIRNNKLSGPLRIDISPKSDRFQSLELDGNQFTGSIPNSISQFTHLLGLYLNDNKFSGGIPYSFRQFRNMTYLRLQNNQLSGGIPNFFKSLVLRDFDISYNKLSGGIPPSFSFLAPELQFFRASHNALTGRIPDYLRNFQTLDELDLSYNRLSGPIPTTKFPVESFIGNDRLCGFPLPPCKK</sequence>
<evidence type="ECO:0000313" key="8">
    <source>
        <dbReference type="Proteomes" id="UP000230069"/>
    </source>
</evidence>
<reference evidence="7 8" key="1">
    <citation type="submission" date="2017-09" db="EMBL/GenBank/DDBJ databases">
        <title>WGS assembly of Aquilegia coerulea Goldsmith.</title>
        <authorList>
            <person name="Hodges S."/>
            <person name="Kramer E."/>
            <person name="Nordborg M."/>
            <person name="Tomkins J."/>
            <person name="Borevitz J."/>
            <person name="Derieg N."/>
            <person name="Yan J."/>
            <person name="Mihaltcheva S."/>
            <person name="Hayes R.D."/>
            <person name="Rokhsar D."/>
        </authorList>
    </citation>
    <scope>NUCLEOTIDE SEQUENCE [LARGE SCALE GENOMIC DNA]</scope>
    <source>
        <strain evidence="8">cv. Goldsmith</strain>
    </source>
</reference>
<dbReference type="PANTHER" id="PTHR48059:SF19">
    <property type="entry name" value="RECEPTOR-LIKE PROTEIN KINASE 5"/>
    <property type="match status" value="1"/>
</dbReference>
<accession>A0A2G5CEZ6</accession>
<dbReference type="Pfam" id="PF00560">
    <property type="entry name" value="LRR_1"/>
    <property type="match status" value="2"/>
</dbReference>
<feature type="domain" description="Leucine-rich repeat-containing N-terminal plant-type" evidence="6">
    <location>
        <begin position="34"/>
        <end position="71"/>
    </location>
</feature>
<evidence type="ECO:0000256" key="1">
    <source>
        <dbReference type="ARBA" id="ARBA00004196"/>
    </source>
</evidence>
<keyword evidence="5" id="KW-0732">Signal</keyword>
<dbReference type="InterPro" id="IPR032675">
    <property type="entry name" value="LRR_dom_sf"/>
</dbReference>
<dbReference type="OrthoDB" id="676979at2759"/>
<protein>
    <recommendedName>
        <fullName evidence="6">Leucine-rich repeat-containing N-terminal plant-type domain-containing protein</fullName>
    </recommendedName>
</protein>
<dbReference type="SUPFAM" id="SSF52058">
    <property type="entry name" value="L domain-like"/>
    <property type="match status" value="1"/>
</dbReference>
<keyword evidence="8" id="KW-1185">Reference proteome</keyword>
<comment type="subcellular location">
    <subcellularLocation>
        <location evidence="1">Cell envelope</location>
    </subcellularLocation>
</comment>
<comment type="similarity">
    <text evidence="4">Belongs to the polygalacturonase-inhibiting protein family.</text>
</comment>
<name>A0A2G5CEZ6_AQUCA</name>
<feature type="chain" id="PRO_5013680272" description="Leucine-rich repeat-containing N-terminal plant-type domain-containing protein" evidence="5">
    <location>
        <begin position="30"/>
        <end position="317"/>
    </location>
</feature>
<evidence type="ECO:0000256" key="3">
    <source>
        <dbReference type="ARBA" id="ARBA00022737"/>
    </source>
</evidence>
<keyword evidence="3" id="KW-0677">Repeat</keyword>
<dbReference type="InterPro" id="IPR013210">
    <property type="entry name" value="LRR_N_plant-typ"/>
</dbReference>
<dbReference type="Pfam" id="PF13855">
    <property type="entry name" value="LRR_8"/>
    <property type="match status" value="1"/>
</dbReference>
<dbReference type="Pfam" id="PF08263">
    <property type="entry name" value="LRRNT_2"/>
    <property type="match status" value="1"/>
</dbReference>
<evidence type="ECO:0000259" key="6">
    <source>
        <dbReference type="Pfam" id="PF08263"/>
    </source>
</evidence>
<evidence type="ECO:0000313" key="7">
    <source>
        <dbReference type="EMBL" id="PIA29854.1"/>
    </source>
</evidence>